<sequence length="226" mass="24573">MTAPDLFSFEPTIRTFPVVEVEGIRAIVERDRWCCFYAVDAGRPFPSETGFRSAGNDRPGPVEDILAAVIAEQRKDKKGPFPIPATVYRQPFAGEYRPQPAQGAMVALEQLAESPLNVDLILAIYAHDQVGKAWGTGDPAKLVEITQRILGDGFRAESSPDGEGFAVIAPSGLRLPAKGFFPAVHNLRCHVARITREATRATMPALFPPRKRSARSAPAPLLTPAE</sequence>
<keyword evidence="2" id="KW-1185">Reference proteome</keyword>
<organism evidence="1 2">
    <name type="scientific">Methylobacterium oryzae</name>
    <dbReference type="NCBI Taxonomy" id="334852"/>
    <lineage>
        <taxon>Bacteria</taxon>
        <taxon>Pseudomonadati</taxon>
        <taxon>Pseudomonadota</taxon>
        <taxon>Alphaproteobacteria</taxon>
        <taxon>Hyphomicrobiales</taxon>
        <taxon>Methylobacteriaceae</taxon>
        <taxon>Methylobacterium</taxon>
    </lineage>
</organism>
<dbReference type="RefSeq" id="WP_331301930.1">
    <property type="nucleotide sequence ID" value="NZ_MLCA01000006.1"/>
</dbReference>
<protein>
    <submittedName>
        <fullName evidence="1">Uncharacterized protein</fullName>
    </submittedName>
</protein>
<evidence type="ECO:0000313" key="1">
    <source>
        <dbReference type="EMBL" id="MEE7491143.1"/>
    </source>
</evidence>
<gene>
    <name evidence="1" type="ORF">MOTC310_11980</name>
</gene>
<dbReference type="EMBL" id="MLCA01000006">
    <property type="protein sequence ID" value="MEE7491143.1"/>
    <property type="molecule type" value="Genomic_DNA"/>
</dbReference>
<dbReference type="Proteomes" id="UP001355206">
    <property type="component" value="Unassembled WGS sequence"/>
</dbReference>
<evidence type="ECO:0000313" key="2">
    <source>
        <dbReference type="Proteomes" id="UP001355206"/>
    </source>
</evidence>
<reference evidence="1 2" key="1">
    <citation type="journal article" date="2012" name="Genet. Mol. Biol.">
        <title>Analysis of 16S rRNA and mxaF genes revealing insights into Methylobacterium niche-specific plant association.</title>
        <authorList>
            <person name="Dourado M.N."/>
            <person name="Andreote F.D."/>
            <person name="Dini-Andreote F."/>
            <person name="Conti R."/>
            <person name="Araujo J.M."/>
            <person name="Araujo W.L."/>
        </authorList>
    </citation>
    <scope>NUCLEOTIDE SEQUENCE [LARGE SCALE GENOMIC DNA]</scope>
    <source>
        <strain evidence="1 2">TC3-10</strain>
    </source>
</reference>
<proteinExistence type="predicted"/>
<name>A0ABU7TNB5_9HYPH</name>
<comment type="caution">
    <text evidence="1">The sequence shown here is derived from an EMBL/GenBank/DDBJ whole genome shotgun (WGS) entry which is preliminary data.</text>
</comment>
<accession>A0ABU7TNB5</accession>